<dbReference type="EMBL" id="JAHRHJ020000005">
    <property type="protein sequence ID" value="KAH9315195.1"/>
    <property type="molecule type" value="Genomic_DNA"/>
</dbReference>
<evidence type="ECO:0000256" key="1">
    <source>
        <dbReference type="SAM" id="MobiDB-lite"/>
    </source>
</evidence>
<protein>
    <submittedName>
        <fullName evidence="2">Uncharacterized protein</fullName>
    </submittedName>
</protein>
<proteinExistence type="predicted"/>
<accession>A0AA38G4J1</accession>
<dbReference type="AlphaFoldDB" id="A0AA38G4J1"/>
<feature type="region of interest" description="Disordered" evidence="1">
    <location>
        <begin position="40"/>
        <end position="64"/>
    </location>
</feature>
<evidence type="ECO:0000313" key="2">
    <source>
        <dbReference type="EMBL" id="KAH9315195.1"/>
    </source>
</evidence>
<organism evidence="2 3">
    <name type="scientific">Taxus chinensis</name>
    <name type="common">Chinese yew</name>
    <name type="synonym">Taxus wallichiana var. chinensis</name>
    <dbReference type="NCBI Taxonomy" id="29808"/>
    <lineage>
        <taxon>Eukaryota</taxon>
        <taxon>Viridiplantae</taxon>
        <taxon>Streptophyta</taxon>
        <taxon>Embryophyta</taxon>
        <taxon>Tracheophyta</taxon>
        <taxon>Spermatophyta</taxon>
        <taxon>Pinopsida</taxon>
        <taxon>Pinidae</taxon>
        <taxon>Conifers II</taxon>
        <taxon>Cupressales</taxon>
        <taxon>Taxaceae</taxon>
        <taxon>Taxus</taxon>
    </lineage>
</organism>
<feature type="non-terminal residue" evidence="2">
    <location>
        <position position="1"/>
    </location>
</feature>
<gene>
    <name evidence="2" type="ORF">KI387_023822</name>
</gene>
<comment type="caution">
    <text evidence="2">The sequence shown here is derived from an EMBL/GenBank/DDBJ whole genome shotgun (WGS) entry which is preliminary data.</text>
</comment>
<dbReference type="Proteomes" id="UP000824469">
    <property type="component" value="Unassembled WGS sequence"/>
</dbReference>
<name>A0AA38G4J1_TAXCH</name>
<reference evidence="2 3" key="1">
    <citation type="journal article" date="2021" name="Nat. Plants">
        <title>The Taxus genome provides insights into paclitaxel biosynthesis.</title>
        <authorList>
            <person name="Xiong X."/>
            <person name="Gou J."/>
            <person name="Liao Q."/>
            <person name="Li Y."/>
            <person name="Zhou Q."/>
            <person name="Bi G."/>
            <person name="Li C."/>
            <person name="Du R."/>
            <person name="Wang X."/>
            <person name="Sun T."/>
            <person name="Guo L."/>
            <person name="Liang H."/>
            <person name="Lu P."/>
            <person name="Wu Y."/>
            <person name="Zhang Z."/>
            <person name="Ro D.K."/>
            <person name="Shang Y."/>
            <person name="Huang S."/>
            <person name="Yan J."/>
        </authorList>
    </citation>
    <scope>NUCLEOTIDE SEQUENCE [LARGE SCALE GENOMIC DNA]</scope>
    <source>
        <strain evidence="2">Ta-2019</strain>
    </source>
</reference>
<sequence>MDLDVPSLSQLGSLCDIFVGVEVMDDNPIHLETHSVEGFMGQRSTHSVDTPKICPGTDTEGATD</sequence>
<evidence type="ECO:0000313" key="3">
    <source>
        <dbReference type="Proteomes" id="UP000824469"/>
    </source>
</evidence>
<keyword evidence="3" id="KW-1185">Reference proteome</keyword>